<sequence>MLRFHRNSLHISCKHPENGFFLVLNFIIKIIPKIIVKNAIKLANLRKKMYFCTVLIINTVQIQLLKYDNYEQYNYHLYDLPTRR</sequence>
<organism evidence="1">
    <name type="scientific">Siphoviridae sp. ctNDP2</name>
    <dbReference type="NCBI Taxonomy" id="2826265"/>
    <lineage>
        <taxon>Viruses</taxon>
        <taxon>Duplodnaviria</taxon>
        <taxon>Heunggongvirae</taxon>
        <taxon>Uroviricota</taxon>
        <taxon>Caudoviricetes</taxon>
    </lineage>
</organism>
<proteinExistence type="predicted"/>
<accession>A0A8S5NF83</accession>
<reference evidence="1" key="1">
    <citation type="journal article" date="2021" name="Proc. Natl. Acad. Sci. U.S.A.">
        <title>A Catalog of Tens of Thousands of Viruses from Human Metagenomes Reveals Hidden Associations with Chronic Diseases.</title>
        <authorList>
            <person name="Tisza M.J."/>
            <person name="Buck C.B."/>
        </authorList>
    </citation>
    <scope>NUCLEOTIDE SEQUENCE</scope>
    <source>
        <strain evidence="1">CtNDP2</strain>
    </source>
</reference>
<dbReference type="EMBL" id="BK015150">
    <property type="protein sequence ID" value="DAD93015.1"/>
    <property type="molecule type" value="Genomic_DNA"/>
</dbReference>
<protein>
    <submittedName>
        <fullName evidence="1">Uncharacterized protein</fullName>
    </submittedName>
</protein>
<name>A0A8S5NF83_9CAUD</name>
<evidence type="ECO:0000313" key="1">
    <source>
        <dbReference type="EMBL" id="DAD93015.1"/>
    </source>
</evidence>